<evidence type="ECO:0000313" key="1">
    <source>
        <dbReference type="EMBL" id="MDO7849169.1"/>
    </source>
</evidence>
<protein>
    <submittedName>
        <fullName evidence="1">Uncharacterized protein</fullName>
    </submittedName>
</protein>
<comment type="caution">
    <text evidence="1">The sequence shown here is derived from an EMBL/GenBank/DDBJ whole genome shotgun (WGS) entry which is preliminary data.</text>
</comment>
<name>A0ABT9AIJ7_9BACT</name>
<accession>A0ABT9AIJ7</accession>
<keyword evidence="2" id="KW-1185">Reference proteome</keyword>
<dbReference type="Proteomes" id="UP001167796">
    <property type="component" value="Unassembled WGS sequence"/>
</dbReference>
<evidence type="ECO:0000313" key="2">
    <source>
        <dbReference type="Proteomes" id="UP001167796"/>
    </source>
</evidence>
<gene>
    <name evidence="1" type="ORF">Q5H92_22590</name>
</gene>
<reference evidence="1" key="1">
    <citation type="submission" date="2023-07" db="EMBL/GenBank/DDBJ databases">
        <authorList>
            <person name="Kim M.K."/>
        </authorList>
    </citation>
    <scope>NUCLEOTIDE SEQUENCE</scope>
    <source>
        <strain evidence="1">M29</strain>
    </source>
</reference>
<organism evidence="1 2">
    <name type="scientific">Hymenobacter mellowenesis</name>
    <dbReference type="NCBI Taxonomy" id="3063995"/>
    <lineage>
        <taxon>Bacteria</taxon>
        <taxon>Pseudomonadati</taxon>
        <taxon>Bacteroidota</taxon>
        <taxon>Cytophagia</taxon>
        <taxon>Cytophagales</taxon>
        <taxon>Hymenobacteraceae</taxon>
        <taxon>Hymenobacter</taxon>
    </lineage>
</organism>
<dbReference type="RefSeq" id="WP_305013837.1">
    <property type="nucleotide sequence ID" value="NZ_JAUQSX010000015.1"/>
</dbReference>
<dbReference type="EMBL" id="JAUQSX010000015">
    <property type="protein sequence ID" value="MDO7849169.1"/>
    <property type="molecule type" value="Genomic_DNA"/>
</dbReference>
<proteinExistence type="predicted"/>
<sequence length="76" mass="8600">MNLQTLEEALIAGSFRGWYLNGGLLSETYTIGKTAQGWEVYYSERDQKSSRKDFASESEACQYFLNTISSDNSTKI</sequence>